<dbReference type="InterPro" id="IPR014756">
    <property type="entry name" value="Ig_E-set"/>
</dbReference>
<name>R7Z603_CONA1</name>
<protein>
    <recommendedName>
        <fullName evidence="1">LDB19 N-terminal domain-containing protein</fullName>
    </recommendedName>
</protein>
<dbReference type="GeneID" id="19906161"/>
<dbReference type="HOGENOM" id="CLU_026015_1_0_1"/>
<evidence type="ECO:0000259" key="1">
    <source>
        <dbReference type="Pfam" id="PF13002"/>
    </source>
</evidence>
<reference evidence="3" key="1">
    <citation type="submission" date="2012-06" db="EMBL/GenBank/DDBJ databases">
        <title>The genome sequence of Coniosporium apollinis CBS 100218.</title>
        <authorList>
            <consortium name="The Broad Institute Genome Sequencing Platform"/>
            <person name="Cuomo C."/>
            <person name="Gorbushina A."/>
            <person name="Noack S."/>
            <person name="Walker B."/>
            <person name="Young S.K."/>
            <person name="Zeng Q."/>
            <person name="Gargeya S."/>
            <person name="Fitzgerald M."/>
            <person name="Haas B."/>
            <person name="Abouelleil A."/>
            <person name="Alvarado L."/>
            <person name="Arachchi H.M."/>
            <person name="Berlin A.M."/>
            <person name="Chapman S.B."/>
            <person name="Goldberg J."/>
            <person name="Griggs A."/>
            <person name="Gujja S."/>
            <person name="Hansen M."/>
            <person name="Howarth C."/>
            <person name="Imamovic A."/>
            <person name="Larimer J."/>
            <person name="McCowan C."/>
            <person name="Montmayeur A."/>
            <person name="Murphy C."/>
            <person name="Neiman D."/>
            <person name="Pearson M."/>
            <person name="Priest M."/>
            <person name="Roberts A."/>
            <person name="Saif S."/>
            <person name="Shea T."/>
            <person name="Sisk P."/>
            <person name="Sykes S."/>
            <person name="Wortman J."/>
            <person name="Nusbaum C."/>
            <person name="Birren B."/>
        </authorList>
    </citation>
    <scope>NUCLEOTIDE SEQUENCE [LARGE SCALE GENOMIC DNA]</scope>
    <source>
        <strain evidence="3">CBS 100218</strain>
    </source>
</reference>
<accession>R7Z603</accession>
<dbReference type="Proteomes" id="UP000016924">
    <property type="component" value="Unassembled WGS sequence"/>
</dbReference>
<organism evidence="2 3">
    <name type="scientific">Coniosporium apollinis (strain CBS 100218)</name>
    <name type="common">Rock-inhabiting black yeast</name>
    <dbReference type="NCBI Taxonomy" id="1168221"/>
    <lineage>
        <taxon>Eukaryota</taxon>
        <taxon>Fungi</taxon>
        <taxon>Dikarya</taxon>
        <taxon>Ascomycota</taxon>
        <taxon>Pezizomycotina</taxon>
        <taxon>Dothideomycetes</taxon>
        <taxon>Dothideomycetes incertae sedis</taxon>
        <taxon>Coniosporium</taxon>
    </lineage>
</organism>
<proteinExistence type="predicted"/>
<dbReference type="InterPro" id="IPR024391">
    <property type="entry name" value="LDB19_N"/>
</dbReference>
<gene>
    <name evidence="2" type="ORF">W97_08850</name>
</gene>
<dbReference type="EMBL" id="JH767618">
    <property type="protein sequence ID" value="EON69590.1"/>
    <property type="molecule type" value="Genomic_DNA"/>
</dbReference>
<dbReference type="SUPFAM" id="SSF81296">
    <property type="entry name" value="E set domains"/>
    <property type="match status" value="1"/>
</dbReference>
<keyword evidence="3" id="KW-1185">Reference proteome</keyword>
<feature type="domain" description="LDB19 N-terminal" evidence="1">
    <location>
        <begin position="72"/>
        <end position="246"/>
    </location>
</feature>
<evidence type="ECO:0000313" key="2">
    <source>
        <dbReference type="EMBL" id="EON69590.1"/>
    </source>
</evidence>
<dbReference type="InterPro" id="IPR014752">
    <property type="entry name" value="Arrestin-like_C"/>
</dbReference>
<dbReference type="eggNOG" id="ENOG502QS9U">
    <property type="taxonomic scope" value="Eukaryota"/>
</dbReference>
<dbReference type="STRING" id="1168221.R7Z603"/>
<sequence>MDIIKRHSLGIGIGKKSSPKLEPVRPLKLNVVVESPPVVFFGTPSQSSGALFSCQLKVDVKDPSVTLDRFCMQFLALVTMKKPVSQHCPDCTTKVDELKKWTFSAGPLKLNKGEHSFPCSYMIPGHLPATTHGSLVTVEYRLSALAITSTGDKVTFELPIKVCRAITPGNPKNSMRIFPPTNLTMHVTLPPVIHPIGDFKVEMKMTGVSTKNKESQTRWRLRKFTWRIEELERMVSPACPKHAAKVGGEGNGISHDNTTVVGSDDIKSGWKSDFDDGTIECEFKAAVNPSLKPACDVSAANGLEIKHLLVVEMVVAEEWAPLKKPTQITPTGAARVLRTQFNLLLTERSGLGIAWDEEQPPMYEDVPASPPTYQINDIDMQELDEETNRLNLS</sequence>
<evidence type="ECO:0000313" key="3">
    <source>
        <dbReference type="Proteomes" id="UP000016924"/>
    </source>
</evidence>
<dbReference type="OMA" id="MVVAEEW"/>
<dbReference type="AlphaFoldDB" id="R7Z603"/>
<dbReference type="Pfam" id="PF13002">
    <property type="entry name" value="LDB19"/>
    <property type="match status" value="1"/>
</dbReference>
<dbReference type="OrthoDB" id="3832628at2759"/>
<dbReference type="RefSeq" id="XP_007784907.1">
    <property type="nucleotide sequence ID" value="XM_007786717.1"/>
</dbReference>
<dbReference type="Gene3D" id="2.60.40.640">
    <property type="match status" value="1"/>
</dbReference>